<dbReference type="InterPro" id="IPR055206">
    <property type="entry name" value="DEXQc_SUV3"/>
</dbReference>
<keyword evidence="9" id="KW-0809">Transit peptide</keyword>
<evidence type="ECO:0000256" key="8">
    <source>
        <dbReference type="ARBA" id="ARBA00022840"/>
    </source>
</evidence>
<gene>
    <name evidence="14" type="primary">SUV3</name>
    <name evidence="14" type="ORF">SLS58_010829</name>
</gene>
<dbReference type="Gene3D" id="1.20.58.1080">
    <property type="match status" value="1"/>
</dbReference>
<feature type="compositionally biased region" description="Basic and acidic residues" evidence="12">
    <location>
        <begin position="430"/>
        <end position="440"/>
    </location>
</feature>
<dbReference type="Pfam" id="PF22527">
    <property type="entry name" value="DEXQc_Suv3"/>
    <property type="match status" value="1"/>
</dbReference>
<feature type="region of interest" description="Disordered" evidence="12">
    <location>
        <begin position="691"/>
        <end position="781"/>
    </location>
</feature>
<evidence type="ECO:0000256" key="1">
    <source>
        <dbReference type="ARBA" id="ARBA00001936"/>
    </source>
</evidence>
<evidence type="ECO:0000313" key="15">
    <source>
        <dbReference type="Proteomes" id="UP001521184"/>
    </source>
</evidence>
<dbReference type="InterPro" id="IPR001650">
    <property type="entry name" value="Helicase_C-like"/>
</dbReference>
<feature type="domain" description="Helicase C-terminal" evidence="13">
    <location>
        <begin position="309"/>
        <end position="462"/>
    </location>
</feature>
<evidence type="ECO:0000256" key="12">
    <source>
        <dbReference type="SAM" id="MobiDB-lite"/>
    </source>
</evidence>
<dbReference type="EMBL" id="JAKEKT020000139">
    <property type="protein sequence ID" value="KAL1634082.1"/>
    <property type="molecule type" value="Genomic_DNA"/>
</dbReference>
<evidence type="ECO:0000256" key="3">
    <source>
        <dbReference type="ARBA" id="ARBA00004173"/>
    </source>
</evidence>
<feature type="region of interest" description="Disordered" evidence="12">
    <location>
        <begin position="429"/>
        <end position="478"/>
    </location>
</feature>
<comment type="cofactor">
    <cofactor evidence="2">
        <name>Mg(2+)</name>
        <dbReference type="ChEBI" id="CHEBI:18420"/>
    </cofactor>
</comment>
<keyword evidence="10" id="KW-0496">Mitochondrion</keyword>
<keyword evidence="6" id="KW-0378">Hydrolase</keyword>
<dbReference type="InterPro" id="IPR044774">
    <property type="entry name" value="Suv3_DEXQc"/>
</dbReference>
<dbReference type="InterPro" id="IPR041082">
    <property type="entry name" value="Suv3_C_1"/>
</dbReference>
<dbReference type="InterPro" id="IPR050699">
    <property type="entry name" value="RNA-DNA_Helicase"/>
</dbReference>
<dbReference type="PANTHER" id="PTHR12131:SF1">
    <property type="entry name" value="ATP-DEPENDENT RNA HELICASE SUPV3L1, MITOCHONDRIAL-RELATED"/>
    <property type="match status" value="1"/>
</dbReference>
<keyword evidence="8" id="KW-0067">ATP-binding</keyword>
<dbReference type="Pfam" id="PF00271">
    <property type="entry name" value="Helicase_C"/>
    <property type="match status" value="1"/>
</dbReference>
<evidence type="ECO:0000256" key="6">
    <source>
        <dbReference type="ARBA" id="ARBA00022801"/>
    </source>
</evidence>
<feature type="compositionally biased region" description="Basic and acidic residues" evidence="12">
    <location>
        <begin position="756"/>
        <end position="781"/>
    </location>
</feature>
<dbReference type="CDD" id="cd17913">
    <property type="entry name" value="DEXQc_Suv3"/>
    <property type="match status" value="1"/>
</dbReference>
<dbReference type="InterPro" id="IPR022192">
    <property type="entry name" value="SUV3_C"/>
</dbReference>
<dbReference type="EC" id="3.6.4.13" evidence="4"/>
<comment type="cofactor">
    <cofactor evidence="1">
        <name>Mn(2+)</name>
        <dbReference type="ChEBI" id="CHEBI:29035"/>
    </cofactor>
</comment>
<feature type="compositionally biased region" description="Polar residues" evidence="12">
    <location>
        <begin position="704"/>
        <end position="717"/>
    </location>
</feature>
<evidence type="ECO:0000256" key="7">
    <source>
        <dbReference type="ARBA" id="ARBA00022806"/>
    </source>
</evidence>
<evidence type="ECO:0000313" key="14">
    <source>
        <dbReference type="EMBL" id="KAL1634082.1"/>
    </source>
</evidence>
<evidence type="ECO:0000256" key="5">
    <source>
        <dbReference type="ARBA" id="ARBA00022741"/>
    </source>
</evidence>
<dbReference type="Pfam" id="PF18147">
    <property type="entry name" value="Suv3_C_1"/>
    <property type="match status" value="1"/>
</dbReference>
<proteinExistence type="predicted"/>
<protein>
    <recommendedName>
        <fullName evidence="4">RNA helicase</fullName>
        <ecNumber evidence="4">3.6.4.13</ecNumber>
    </recommendedName>
</protein>
<evidence type="ECO:0000256" key="2">
    <source>
        <dbReference type="ARBA" id="ARBA00001946"/>
    </source>
</evidence>
<evidence type="ECO:0000256" key="9">
    <source>
        <dbReference type="ARBA" id="ARBA00022946"/>
    </source>
</evidence>
<keyword evidence="5" id="KW-0547">Nucleotide-binding</keyword>
<dbReference type="Pfam" id="PF12513">
    <property type="entry name" value="SUV3_C"/>
    <property type="match status" value="1"/>
</dbReference>
<dbReference type="SMART" id="SM00490">
    <property type="entry name" value="HELICc"/>
    <property type="match status" value="1"/>
</dbReference>
<reference evidence="14 15" key="1">
    <citation type="journal article" date="2023" name="Plant Dis.">
        <title>First Report of Diplodia intermedia Causing Canker and Dieback Diseases on Apple Trees in Canada.</title>
        <authorList>
            <person name="Ellouze W."/>
            <person name="Ilyukhin E."/>
            <person name="Sulman M."/>
            <person name="Ali S."/>
        </authorList>
    </citation>
    <scope>NUCLEOTIDE SEQUENCE [LARGE SCALE GENOMIC DNA]</scope>
    <source>
        <strain evidence="14 15">M45-28</strain>
    </source>
</reference>
<evidence type="ECO:0000256" key="10">
    <source>
        <dbReference type="ARBA" id="ARBA00023128"/>
    </source>
</evidence>
<name>A0ABR3T3M5_9PEZI</name>
<comment type="subcellular location">
    <subcellularLocation>
        <location evidence="3">Mitochondrion</location>
    </subcellularLocation>
</comment>
<sequence length="781" mass="86370">MARPCQAPRLVLAPLEDRERTPVGVIIQRAIAALPSVRDAVAVSPVVENMGVRPDEMARHWRTFDSKLRAGLLRVRTNSESQEEEMAKLTMVLKKAFVERGPAGLEFQLQNAFLGHIASSKSFSKDDYQNQKALADLRYPAEWYPATRKVQRKIILHVGPTNSGKTYHALKRLEEAESGVYAGPLRLLAHEVYTRMVAKGIPSALVTGEERRNSVVAADGVSKRSAKHFACTVEMIPLKLEMDVCVIDEIQMIGDLDRGWAWTQAVLGVQAKELHLCGEARTVPLIRELAATTGDEVQVNNYDRLTPLDMDSEHVAFDFRKLRKGDCIVAFSVMEIHALRKQIQTQTGKKVAIVYGSLPPETRAQQARLFNEPDSGYDILVASDAIGMGLNLSIKRIIFAAVTKFNGIEEVAISVPHLKQIAGRAGRYKSAHDANKEAEQTLKNSNTTDVAATTPDGVAPEDSPDQAPRFEFAEPLPGGGLVTTLERRDMKTVRRALISEPEPIKTAGLFPPDPIIERFANYFPPGTPFSYILLRLHDICNVHTRFHMCVLKDQLSVADIIQPIEGLSVLDKITLCAAPANTKSSGNVVYHMAKCVADQKNGDLWDIEGFDWTLLDRPITADRELLRQLETLHKSIVLYLWLSYRFSGVFGTRALAFHAKTLVENAIEATLNELSDAKSALKKIKKRLAGERISKAGQEPGSAETPSMKQQMSQGSRHVQADILDGAEDNQGVEPVEVTHEAVLQHVADEDGTSAESKKEGRHAEFDVDSRPSLKEEQANI</sequence>
<dbReference type="Gene3D" id="3.40.50.300">
    <property type="entry name" value="P-loop containing nucleotide triphosphate hydrolases"/>
    <property type="match status" value="2"/>
</dbReference>
<dbReference type="CDD" id="cd18805">
    <property type="entry name" value="SF2_C_suv3"/>
    <property type="match status" value="1"/>
</dbReference>
<comment type="caution">
    <text evidence="14">The sequence shown here is derived from an EMBL/GenBank/DDBJ whole genome shotgun (WGS) entry which is preliminary data.</text>
</comment>
<evidence type="ECO:0000256" key="4">
    <source>
        <dbReference type="ARBA" id="ARBA00012552"/>
    </source>
</evidence>
<organism evidence="14 15">
    <name type="scientific">Diplodia intermedia</name>
    <dbReference type="NCBI Taxonomy" id="856260"/>
    <lineage>
        <taxon>Eukaryota</taxon>
        <taxon>Fungi</taxon>
        <taxon>Dikarya</taxon>
        <taxon>Ascomycota</taxon>
        <taxon>Pezizomycotina</taxon>
        <taxon>Dothideomycetes</taxon>
        <taxon>Dothideomycetes incertae sedis</taxon>
        <taxon>Botryosphaeriales</taxon>
        <taxon>Botryosphaeriaceae</taxon>
        <taxon>Diplodia</taxon>
    </lineage>
</organism>
<comment type="catalytic activity">
    <reaction evidence="11">
        <text>ATP + H2O = ADP + phosphate + H(+)</text>
        <dbReference type="Rhea" id="RHEA:13065"/>
        <dbReference type="ChEBI" id="CHEBI:15377"/>
        <dbReference type="ChEBI" id="CHEBI:15378"/>
        <dbReference type="ChEBI" id="CHEBI:30616"/>
        <dbReference type="ChEBI" id="CHEBI:43474"/>
        <dbReference type="ChEBI" id="CHEBI:456216"/>
        <dbReference type="EC" id="3.6.4.13"/>
    </reaction>
</comment>
<keyword evidence="7 14" id="KW-0347">Helicase</keyword>
<feature type="compositionally biased region" description="Polar residues" evidence="12">
    <location>
        <begin position="441"/>
        <end position="451"/>
    </location>
</feature>
<keyword evidence="15" id="KW-1185">Reference proteome</keyword>
<dbReference type="PROSITE" id="PS51194">
    <property type="entry name" value="HELICASE_CTER"/>
    <property type="match status" value="1"/>
</dbReference>
<dbReference type="Proteomes" id="UP001521184">
    <property type="component" value="Unassembled WGS sequence"/>
</dbReference>
<dbReference type="InterPro" id="IPR027417">
    <property type="entry name" value="P-loop_NTPase"/>
</dbReference>
<dbReference type="GO" id="GO:0004386">
    <property type="term" value="F:helicase activity"/>
    <property type="evidence" value="ECO:0007669"/>
    <property type="project" value="UniProtKB-KW"/>
</dbReference>
<dbReference type="SUPFAM" id="SSF52540">
    <property type="entry name" value="P-loop containing nucleoside triphosphate hydrolases"/>
    <property type="match status" value="1"/>
</dbReference>
<accession>A0ABR3T3M5</accession>
<dbReference type="PANTHER" id="PTHR12131">
    <property type="entry name" value="ATP-DEPENDENT RNA AND DNA HELICASE"/>
    <property type="match status" value="1"/>
</dbReference>
<evidence type="ECO:0000259" key="13">
    <source>
        <dbReference type="PROSITE" id="PS51194"/>
    </source>
</evidence>
<evidence type="ECO:0000256" key="11">
    <source>
        <dbReference type="ARBA" id="ARBA00047984"/>
    </source>
</evidence>